<dbReference type="SUPFAM" id="SSF56672">
    <property type="entry name" value="DNA/RNA polymerases"/>
    <property type="match status" value="1"/>
</dbReference>
<evidence type="ECO:0000256" key="4">
    <source>
        <dbReference type="ARBA" id="ARBA00022759"/>
    </source>
</evidence>
<dbReference type="InterPro" id="IPR043502">
    <property type="entry name" value="DNA/RNA_pol_sf"/>
</dbReference>
<keyword evidence="11" id="KW-1185">Reference proteome</keyword>
<evidence type="ECO:0000256" key="5">
    <source>
        <dbReference type="ARBA" id="ARBA00022801"/>
    </source>
</evidence>
<dbReference type="Proteomes" id="UP000887013">
    <property type="component" value="Unassembled WGS sequence"/>
</dbReference>
<keyword evidence="4" id="KW-0255">Endonuclease</keyword>
<dbReference type="GO" id="GO:0004519">
    <property type="term" value="F:endonuclease activity"/>
    <property type="evidence" value="ECO:0007669"/>
    <property type="project" value="UniProtKB-KW"/>
</dbReference>
<keyword evidence="2" id="KW-0548">Nucleotidyltransferase</keyword>
<evidence type="ECO:0000256" key="7">
    <source>
        <dbReference type="SAM" id="Coils"/>
    </source>
</evidence>
<dbReference type="OrthoDB" id="6432186at2759"/>
<feature type="domain" description="Reverse transcriptase RNase H-like" evidence="8">
    <location>
        <begin position="208"/>
        <end position="301"/>
    </location>
</feature>
<accession>A0A8X6QVC2</accession>
<dbReference type="PANTHER" id="PTHR33327:SF3">
    <property type="entry name" value="RNA-DIRECTED DNA POLYMERASE"/>
    <property type="match status" value="1"/>
</dbReference>
<evidence type="ECO:0000313" key="11">
    <source>
        <dbReference type="Proteomes" id="UP000887013"/>
    </source>
</evidence>
<evidence type="ECO:0000259" key="9">
    <source>
        <dbReference type="Pfam" id="PF23055"/>
    </source>
</evidence>
<gene>
    <name evidence="10" type="primary">Tf2-8_50</name>
    <name evidence="10" type="ORF">NPIL_349261</name>
</gene>
<name>A0A8X6QVC2_NEPPI</name>
<dbReference type="Pfam" id="PF23055">
    <property type="entry name" value="DUF7041"/>
    <property type="match status" value="1"/>
</dbReference>
<keyword evidence="5" id="KW-0378">Hydrolase</keyword>
<reference evidence="10" key="1">
    <citation type="submission" date="2020-08" db="EMBL/GenBank/DDBJ databases">
        <title>Multicomponent nature underlies the extraordinary mechanical properties of spider dragline silk.</title>
        <authorList>
            <person name="Kono N."/>
            <person name="Nakamura H."/>
            <person name="Mori M."/>
            <person name="Yoshida Y."/>
            <person name="Ohtoshi R."/>
            <person name="Malay A.D."/>
            <person name="Moran D.A.P."/>
            <person name="Tomita M."/>
            <person name="Numata K."/>
            <person name="Arakawa K."/>
        </authorList>
    </citation>
    <scope>NUCLEOTIDE SEQUENCE</scope>
</reference>
<comment type="caution">
    <text evidence="10">The sequence shown here is derived from an EMBL/GenBank/DDBJ whole genome shotgun (WGS) entry which is preliminary data.</text>
</comment>
<evidence type="ECO:0000256" key="1">
    <source>
        <dbReference type="ARBA" id="ARBA00022679"/>
    </source>
</evidence>
<dbReference type="FunFam" id="3.10.20.370:FF:000001">
    <property type="entry name" value="Retrovirus-related Pol polyprotein from transposon 17.6-like protein"/>
    <property type="match status" value="1"/>
</dbReference>
<evidence type="ECO:0000256" key="6">
    <source>
        <dbReference type="ARBA" id="ARBA00022918"/>
    </source>
</evidence>
<dbReference type="CDD" id="cd09274">
    <property type="entry name" value="RNase_HI_RT_Ty3"/>
    <property type="match status" value="1"/>
</dbReference>
<dbReference type="AlphaFoldDB" id="A0A8X6QVC2"/>
<dbReference type="Gene3D" id="3.10.20.370">
    <property type="match status" value="1"/>
</dbReference>
<keyword evidence="3" id="KW-0540">Nuclease</keyword>
<keyword evidence="6" id="KW-0695">RNA-directed DNA polymerase</keyword>
<dbReference type="EMBL" id="BMAW01037273">
    <property type="protein sequence ID" value="GFU47696.1"/>
    <property type="molecule type" value="Genomic_DNA"/>
</dbReference>
<dbReference type="GO" id="GO:0003964">
    <property type="term" value="F:RNA-directed DNA polymerase activity"/>
    <property type="evidence" value="ECO:0007669"/>
    <property type="project" value="UniProtKB-KW"/>
</dbReference>
<feature type="coiled-coil region" evidence="7">
    <location>
        <begin position="122"/>
        <end position="179"/>
    </location>
</feature>
<dbReference type="PANTHER" id="PTHR33327">
    <property type="entry name" value="ENDONUCLEASE"/>
    <property type="match status" value="1"/>
</dbReference>
<feature type="domain" description="DUF7041" evidence="9">
    <location>
        <begin position="18"/>
        <end position="79"/>
    </location>
</feature>
<proteinExistence type="predicted"/>
<protein>
    <submittedName>
        <fullName evidence="10">Transposon Tf2-8 polyprotein</fullName>
    </submittedName>
</protein>
<dbReference type="Pfam" id="PF17917">
    <property type="entry name" value="RT_RNaseH"/>
    <property type="match status" value="1"/>
</dbReference>
<sequence>MLNECDNKQIAHVAVKPPPFWKHNRVLWFARLEAQFDLAKVSNNTTKFSYVLSAVESDIFNSVNDLVLKPPENGKYEGLELGDQKPSQLLTRMRTLGGDKVGEPLLKSLWLGRLPNGTQTILAALNKNLDQLAIVADKINDLAFPQGINSVAATSDQKTAQLEQQIAQLTQQVSELTSFVNRSRSPARNSNHFRNRSNSRNRFKSSIVDASNTAVGAALNCLTENGPQPIAFFSRKLSETETKYSTYDRELLAIYLVIKHFRHQLEGYNFIIFTEHRPLTFTFNQISDSCSPRQLRHLDFVSQLSTDIRHVSGSDNSVADALSRINALNLSTTDLRHLADSQTKDEELKTKISSNDLSIKLKPLKMGNALEIFYDVSREKVRPYMQEELRFEVFRSLHNLSHPGIRATKRLIQDRFI</sequence>
<evidence type="ECO:0000259" key="8">
    <source>
        <dbReference type="Pfam" id="PF17917"/>
    </source>
</evidence>
<evidence type="ECO:0000256" key="2">
    <source>
        <dbReference type="ARBA" id="ARBA00022695"/>
    </source>
</evidence>
<keyword evidence="1" id="KW-0808">Transferase</keyword>
<dbReference type="InterPro" id="IPR055469">
    <property type="entry name" value="DUF7041"/>
</dbReference>
<evidence type="ECO:0000256" key="3">
    <source>
        <dbReference type="ARBA" id="ARBA00022722"/>
    </source>
</evidence>
<dbReference type="GO" id="GO:0016787">
    <property type="term" value="F:hydrolase activity"/>
    <property type="evidence" value="ECO:0007669"/>
    <property type="project" value="UniProtKB-KW"/>
</dbReference>
<dbReference type="InterPro" id="IPR041373">
    <property type="entry name" value="RT_RNaseH"/>
</dbReference>
<organism evidence="10 11">
    <name type="scientific">Nephila pilipes</name>
    <name type="common">Giant wood spider</name>
    <name type="synonym">Nephila maculata</name>
    <dbReference type="NCBI Taxonomy" id="299642"/>
    <lineage>
        <taxon>Eukaryota</taxon>
        <taxon>Metazoa</taxon>
        <taxon>Ecdysozoa</taxon>
        <taxon>Arthropoda</taxon>
        <taxon>Chelicerata</taxon>
        <taxon>Arachnida</taxon>
        <taxon>Araneae</taxon>
        <taxon>Araneomorphae</taxon>
        <taxon>Entelegynae</taxon>
        <taxon>Araneoidea</taxon>
        <taxon>Nephilidae</taxon>
        <taxon>Nephila</taxon>
    </lineage>
</organism>
<evidence type="ECO:0000313" key="10">
    <source>
        <dbReference type="EMBL" id="GFU47696.1"/>
    </source>
</evidence>
<keyword evidence="7" id="KW-0175">Coiled coil</keyword>